<feature type="region of interest" description="Disordered" evidence="1">
    <location>
        <begin position="1"/>
        <end position="24"/>
    </location>
</feature>
<dbReference type="AlphaFoldDB" id="A0A6J4U7D5"/>
<dbReference type="EMBL" id="CADCWJ010000051">
    <property type="protein sequence ID" value="CAA9542353.1"/>
    <property type="molecule type" value="Genomic_DNA"/>
</dbReference>
<proteinExistence type="predicted"/>
<organism evidence="2">
    <name type="scientific">uncultured Thermomicrobiales bacterium</name>
    <dbReference type="NCBI Taxonomy" id="1645740"/>
    <lineage>
        <taxon>Bacteria</taxon>
        <taxon>Pseudomonadati</taxon>
        <taxon>Thermomicrobiota</taxon>
        <taxon>Thermomicrobia</taxon>
        <taxon>Thermomicrobiales</taxon>
        <taxon>environmental samples</taxon>
    </lineage>
</organism>
<gene>
    <name evidence="2" type="ORF">AVDCRST_MAG87-185</name>
</gene>
<evidence type="ECO:0000256" key="1">
    <source>
        <dbReference type="SAM" id="MobiDB-lite"/>
    </source>
</evidence>
<protein>
    <submittedName>
        <fullName evidence="2">Uncharacterized protein</fullName>
    </submittedName>
</protein>
<sequence>MDTGCPGGLSASKDRRSAERRRRRGWIMHPYRDLTAREGVKC</sequence>
<evidence type="ECO:0000313" key="2">
    <source>
        <dbReference type="EMBL" id="CAA9542353.1"/>
    </source>
</evidence>
<accession>A0A6J4U7D5</accession>
<name>A0A6J4U7D5_9BACT</name>
<reference evidence="2" key="1">
    <citation type="submission" date="2020-02" db="EMBL/GenBank/DDBJ databases">
        <authorList>
            <person name="Meier V. D."/>
        </authorList>
    </citation>
    <scope>NUCLEOTIDE SEQUENCE</scope>
    <source>
        <strain evidence="2">AVDCRST_MAG87</strain>
    </source>
</reference>